<evidence type="ECO:0000256" key="1">
    <source>
        <dbReference type="SAM" id="SignalP"/>
    </source>
</evidence>
<keyword evidence="1" id="KW-0732">Signal</keyword>
<evidence type="ECO:0000313" key="2">
    <source>
        <dbReference type="EMBL" id="KAK8376754.1"/>
    </source>
</evidence>
<dbReference type="EMBL" id="JARAKH010000048">
    <property type="protein sequence ID" value="KAK8376754.1"/>
    <property type="molecule type" value="Genomic_DNA"/>
</dbReference>
<dbReference type="Proteomes" id="UP001487740">
    <property type="component" value="Unassembled WGS sequence"/>
</dbReference>
<sequence>MVGCWLLFSLIITSSFKSSLIAHLTVQGKSRPPDTLAELVNSDGWGWAIEPWLLNGVPLEYLSKHPDPISVTRDGDGDDHFPSHLGVTCFEASSAARSKDDSDTEHRESICVTLMAAGLYTRRAASAPIRLTRVSVIESFRNGLTDTSVCHPFWLHNGPI</sequence>
<feature type="signal peptide" evidence="1">
    <location>
        <begin position="1"/>
        <end position="15"/>
    </location>
</feature>
<comment type="caution">
    <text evidence="2">The sequence shown here is derived from an EMBL/GenBank/DDBJ whole genome shotgun (WGS) entry which is preliminary data.</text>
</comment>
<feature type="chain" id="PRO_5043788370" evidence="1">
    <location>
        <begin position="16"/>
        <end position="160"/>
    </location>
</feature>
<organism evidence="2 3">
    <name type="scientific">Scylla paramamosain</name>
    <name type="common">Mud crab</name>
    <dbReference type="NCBI Taxonomy" id="85552"/>
    <lineage>
        <taxon>Eukaryota</taxon>
        <taxon>Metazoa</taxon>
        <taxon>Ecdysozoa</taxon>
        <taxon>Arthropoda</taxon>
        <taxon>Crustacea</taxon>
        <taxon>Multicrustacea</taxon>
        <taxon>Malacostraca</taxon>
        <taxon>Eumalacostraca</taxon>
        <taxon>Eucarida</taxon>
        <taxon>Decapoda</taxon>
        <taxon>Pleocyemata</taxon>
        <taxon>Brachyura</taxon>
        <taxon>Eubrachyura</taxon>
        <taxon>Portunoidea</taxon>
        <taxon>Portunidae</taxon>
        <taxon>Portuninae</taxon>
        <taxon>Scylla</taxon>
    </lineage>
</organism>
<accession>A0AAW0SP56</accession>
<name>A0AAW0SP56_SCYPA</name>
<gene>
    <name evidence="2" type="ORF">O3P69_009995</name>
</gene>
<protein>
    <submittedName>
        <fullName evidence="2">Uncharacterized protein</fullName>
    </submittedName>
</protein>
<evidence type="ECO:0000313" key="3">
    <source>
        <dbReference type="Proteomes" id="UP001487740"/>
    </source>
</evidence>
<dbReference type="Gene3D" id="1.10.287.70">
    <property type="match status" value="1"/>
</dbReference>
<keyword evidence="3" id="KW-1185">Reference proteome</keyword>
<dbReference type="AlphaFoldDB" id="A0AAW0SP56"/>
<reference evidence="2 3" key="1">
    <citation type="submission" date="2023-03" db="EMBL/GenBank/DDBJ databases">
        <title>High-quality genome of Scylla paramamosain provides insights in environmental adaptation.</title>
        <authorList>
            <person name="Zhang L."/>
        </authorList>
    </citation>
    <scope>NUCLEOTIDE SEQUENCE [LARGE SCALE GENOMIC DNA]</scope>
    <source>
        <strain evidence="2">LZ_2023a</strain>
        <tissue evidence="2">Muscle</tissue>
    </source>
</reference>
<proteinExistence type="predicted"/>